<gene>
    <name evidence="1" type="ORF">FWK35_00014495</name>
</gene>
<dbReference type="Proteomes" id="UP000478052">
    <property type="component" value="Unassembled WGS sequence"/>
</dbReference>
<evidence type="ECO:0000313" key="2">
    <source>
        <dbReference type="Proteomes" id="UP000478052"/>
    </source>
</evidence>
<protein>
    <submittedName>
        <fullName evidence="1">Uncharacterized protein</fullName>
    </submittedName>
</protein>
<keyword evidence="2" id="KW-1185">Reference proteome</keyword>
<comment type="caution">
    <text evidence="1">The sequence shown here is derived from an EMBL/GenBank/DDBJ whole genome shotgun (WGS) entry which is preliminary data.</text>
</comment>
<name>A0A6G0ZD21_APHCR</name>
<dbReference type="EMBL" id="VUJU01000742">
    <property type="protein sequence ID" value="KAF0768592.1"/>
    <property type="molecule type" value="Genomic_DNA"/>
</dbReference>
<dbReference type="AlphaFoldDB" id="A0A6G0ZD21"/>
<evidence type="ECO:0000313" key="1">
    <source>
        <dbReference type="EMBL" id="KAF0768592.1"/>
    </source>
</evidence>
<proteinExistence type="predicted"/>
<reference evidence="1 2" key="1">
    <citation type="submission" date="2019-08" db="EMBL/GenBank/DDBJ databases">
        <title>Whole genome of Aphis craccivora.</title>
        <authorList>
            <person name="Voronova N.V."/>
            <person name="Shulinski R.S."/>
            <person name="Bandarenka Y.V."/>
            <person name="Zhorov D.G."/>
            <person name="Warner D."/>
        </authorList>
    </citation>
    <scope>NUCLEOTIDE SEQUENCE [LARGE SCALE GENOMIC DNA]</scope>
    <source>
        <strain evidence="1">180601</strain>
        <tissue evidence="1">Whole Body</tissue>
    </source>
</reference>
<organism evidence="1 2">
    <name type="scientific">Aphis craccivora</name>
    <name type="common">Cowpea aphid</name>
    <dbReference type="NCBI Taxonomy" id="307492"/>
    <lineage>
        <taxon>Eukaryota</taxon>
        <taxon>Metazoa</taxon>
        <taxon>Ecdysozoa</taxon>
        <taxon>Arthropoda</taxon>
        <taxon>Hexapoda</taxon>
        <taxon>Insecta</taxon>
        <taxon>Pterygota</taxon>
        <taxon>Neoptera</taxon>
        <taxon>Paraneoptera</taxon>
        <taxon>Hemiptera</taxon>
        <taxon>Sternorrhyncha</taxon>
        <taxon>Aphidomorpha</taxon>
        <taxon>Aphidoidea</taxon>
        <taxon>Aphididae</taxon>
        <taxon>Aphidini</taxon>
        <taxon>Aphis</taxon>
        <taxon>Aphis</taxon>
    </lineage>
</organism>
<accession>A0A6G0ZD21</accession>
<sequence>MFGKQITIRNIYLFDS</sequence>